<dbReference type="AlphaFoldDB" id="A0A9X9IJ09"/>
<organism evidence="2 3">
    <name type="scientific">Xanthomonas citri pv. durantae</name>
    <dbReference type="NCBI Taxonomy" id="487862"/>
    <lineage>
        <taxon>Bacteria</taxon>
        <taxon>Pseudomonadati</taxon>
        <taxon>Pseudomonadota</taxon>
        <taxon>Gammaproteobacteria</taxon>
        <taxon>Lysobacterales</taxon>
        <taxon>Lysobacteraceae</taxon>
        <taxon>Xanthomonas</taxon>
    </lineage>
</organism>
<proteinExistence type="predicted"/>
<protein>
    <submittedName>
        <fullName evidence="2">Uncharacterized protein</fullName>
    </submittedName>
</protein>
<feature type="region of interest" description="Disordered" evidence="1">
    <location>
        <begin position="1"/>
        <end position="22"/>
    </location>
</feature>
<evidence type="ECO:0000313" key="3">
    <source>
        <dbReference type="Proteomes" id="UP000190508"/>
    </source>
</evidence>
<evidence type="ECO:0000313" key="2">
    <source>
        <dbReference type="EMBL" id="UVG61288.1"/>
    </source>
</evidence>
<reference evidence="2" key="1">
    <citation type="submission" date="2020-12" db="EMBL/GenBank/DDBJ databases">
        <title>Complete genome investigation of Xanthomonas citri pv. durantae LMG696.</title>
        <authorList>
            <person name="Rana R."/>
            <person name="Bansal K."/>
            <person name="Patil P.B."/>
        </authorList>
    </citation>
    <scope>NUCLEOTIDE SEQUENCE</scope>
    <source>
        <strain evidence="2">LMG696</strain>
    </source>
</reference>
<dbReference type="GeneID" id="66913569"/>
<dbReference type="RefSeq" id="WP_162010796.1">
    <property type="nucleotide sequence ID" value="NZ_CP066343.1"/>
</dbReference>
<evidence type="ECO:0000256" key="1">
    <source>
        <dbReference type="SAM" id="MobiDB-lite"/>
    </source>
</evidence>
<sequence length="83" mass="8809">MSIASKLIRAAQQPHPGIAADHRPALGKCRQAQRGTRAASAIALDVFGQHTAHWGGHTAPDALVSLHATALRLGIDQHNQHAR</sequence>
<name>A0A9X9IJ09_XANCI</name>
<accession>A0A9X9IJ09</accession>
<gene>
    <name evidence="2" type="ORF">Xdur_015895</name>
</gene>
<dbReference type="Proteomes" id="UP000190508">
    <property type="component" value="Chromosome"/>
</dbReference>
<dbReference type="EMBL" id="CP066343">
    <property type="protein sequence ID" value="UVG61288.1"/>
    <property type="molecule type" value="Genomic_DNA"/>
</dbReference>